<evidence type="ECO:0000313" key="3">
    <source>
        <dbReference type="Proteomes" id="UP000271098"/>
    </source>
</evidence>
<evidence type="ECO:0000313" key="4">
    <source>
        <dbReference type="WBParaSite" id="GPUH_0001656201-mRNA-1"/>
    </source>
</evidence>
<sequence>MKFCGSVVVVGGGGVLVVDAHHFAHFTTQRSSTSLKHGQSADRQVNDMNTKNIPQDHPAAVTIRKQRWQQQR</sequence>
<dbReference type="WBParaSite" id="GPUH_0001656201-mRNA-1">
    <property type="protein sequence ID" value="GPUH_0001656201-mRNA-1"/>
    <property type="gene ID" value="GPUH_0001656201"/>
</dbReference>
<reference evidence="2 3" key="2">
    <citation type="submission" date="2018-11" db="EMBL/GenBank/DDBJ databases">
        <authorList>
            <consortium name="Pathogen Informatics"/>
        </authorList>
    </citation>
    <scope>NUCLEOTIDE SEQUENCE [LARGE SCALE GENOMIC DNA]</scope>
</reference>
<dbReference type="EMBL" id="UYRT01083883">
    <property type="protein sequence ID" value="VDN28079.1"/>
    <property type="molecule type" value="Genomic_DNA"/>
</dbReference>
<dbReference type="Proteomes" id="UP000271098">
    <property type="component" value="Unassembled WGS sequence"/>
</dbReference>
<keyword evidence="3" id="KW-1185">Reference proteome</keyword>
<evidence type="ECO:0000256" key="1">
    <source>
        <dbReference type="SAM" id="MobiDB-lite"/>
    </source>
</evidence>
<reference evidence="4" key="1">
    <citation type="submission" date="2016-06" db="UniProtKB">
        <authorList>
            <consortium name="WormBaseParasite"/>
        </authorList>
    </citation>
    <scope>IDENTIFICATION</scope>
</reference>
<evidence type="ECO:0000313" key="2">
    <source>
        <dbReference type="EMBL" id="VDN28079.1"/>
    </source>
</evidence>
<organism evidence="4">
    <name type="scientific">Gongylonema pulchrum</name>
    <dbReference type="NCBI Taxonomy" id="637853"/>
    <lineage>
        <taxon>Eukaryota</taxon>
        <taxon>Metazoa</taxon>
        <taxon>Ecdysozoa</taxon>
        <taxon>Nematoda</taxon>
        <taxon>Chromadorea</taxon>
        <taxon>Rhabditida</taxon>
        <taxon>Spirurina</taxon>
        <taxon>Spiruromorpha</taxon>
        <taxon>Spiruroidea</taxon>
        <taxon>Gongylonematidae</taxon>
        <taxon>Gongylonema</taxon>
    </lineage>
</organism>
<dbReference type="AlphaFoldDB" id="A0A183E6E9"/>
<gene>
    <name evidence="2" type="ORF">GPUH_LOCUS16539</name>
</gene>
<accession>A0A183E6E9</accession>
<name>A0A183E6E9_9BILA</name>
<feature type="region of interest" description="Disordered" evidence="1">
    <location>
        <begin position="48"/>
        <end position="72"/>
    </location>
</feature>
<protein>
    <submittedName>
        <fullName evidence="4">Secreted protein</fullName>
    </submittedName>
</protein>
<proteinExistence type="predicted"/>